<name>A0A512N1M1_9HYPH</name>
<accession>A0A512N1M1</accession>
<evidence type="ECO:0000313" key="2">
    <source>
        <dbReference type="Proteomes" id="UP000321058"/>
    </source>
</evidence>
<sequence>MILLALVGLAATARGDVAKGDACASNLSAVGKQIYAATVAANPTLQTLRDTVRSQARGMVMGGQISRDDAEANAIPAAECVRVRLQQQ</sequence>
<comment type="caution">
    <text evidence="1">The sequence shown here is derived from an EMBL/GenBank/DDBJ whole genome shotgun (WGS) entry which is preliminary data.</text>
</comment>
<dbReference type="AlphaFoldDB" id="A0A512N1M1"/>
<gene>
    <name evidence="1" type="ORF">RSO01_00500</name>
</gene>
<dbReference type="Proteomes" id="UP000321058">
    <property type="component" value="Unassembled WGS sequence"/>
</dbReference>
<proteinExistence type="predicted"/>
<evidence type="ECO:0000313" key="1">
    <source>
        <dbReference type="EMBL" id="GEP52884.1"/>
    </source>
</evidence>
<protein>
    <submittedName>
        <fullName evidence="1">Uncharacterized protein</fullName>
    </submittedName>
</protein>
<reference evidence="1 2" key="1">
    <citation type="submission" date="2019-07" db="EMBL/GenBank/DDBJ databases">
        <title>Whole genome shotgun sequence of Reyranella soli NBRC 108950.</title>
        <authorList>
            <person name="Hosoyama A."/>
            <person name="Uohara A."/>
            <person name="Ohji S."/>
            <person name="Ichikawa N."/>
        </authorList>
    </citation>
    <scope>NUCLEOTIDE SEQUENCE [LARGE SCALE GENOMIC DNA]</scope>
    <source>
        <strain evidence="1 2">NBRC 108950</strain>
    </source>
</reference>
<organism evidence="1 2">
    <name type="scientific">Reyranella soli</name>
    <dbReference type="NCBI Taxonomy" id="1230389"/>
    <lineage>
        <taxon>Bacteria</taxon>
        <taxon>Pseudomonadati</taxon>
        <taxon>Pseudomonadota</taxon>
        <taxon>Alphaproteobacteria</taxon>
        <taxon>Hyphomicrobiales</taxon>
        <taxon>Reyranellaceae</taxon>
        <taxon>Reyranella</taxon>
    </lineage>
</organism>
<keyword evidence="2" id="KW-1185">Reference proteome</keyword>
<dbReference type="EMBL" id="BKAJ01000003">
    <property type="protein sequence ID" value="GEP52884.1"/>
    <property type="molecule type" value="Genomic_DNA"/>
</dbReference>